<gene>
    <name evidence="1" type="ORF">BIW11_03987</name>
</gene>
<evidence type="ECO:0000313" key="1">
    <source>
        <dbReference type="EMBL" id="OQR71348.1"/>
    </source>
</evidence>
<evidence type="ECO:0000313" key="2">
    <source>
        <dbReference type="Proteomes" id="UP000192247"/>
    </source>
</evidence>
<reference evidence="1 2" key="1">
    <citation type="journal article" date="2017" name="Gigascience">
        <title>Draft genome of the honey bee ectoparasitic mite, Tropilaelaps mercedesae, is shaped by the parasitic life history.</title>
        <authorList>
            <person name="Dong X."/>
            <person name="Armstrong S.D."/>
            <person name="Xia D."/>
            <person name="Makepeace B.L."/>
            <person name="Darby A.C."/>
            <person name="Kadowaki T."/>
        </authorList>
    </citation>
    <scope>NUCLEOTIDE SEQUENCE [LARGE SCALE GENOMIC DNA]</scope>
    <source>
        <strain evidence="1">Wuxi-XJTLU</strain>
    </source>
</reference>
<dbReference type="Proteomes" id="UP000192247">
    <property type="component" value="Unassembled WGS sequence"/>
</dbReference>
<name>A0A1V9XDC0_9ACAR</name>
<dbReference type="EMBL" id="MNPL01014823">
    <property type="protein sequence ID" value="OQR71348.1"/>
    <property type="molecule type" value="Genomic_DNA"/>
</dbReference>
<comment type="caution">
    <text evidence="1">The sequence shown here is derived from an EMBL/GenBank/DDBJ whole genome shotgun (WGS) entry which is preliminary data.</text>
</comment>
<sequence>MGFSFYLHTHAVNYKPIISWLKVERADDVAAEDHPFNVTWSCVSSLERGCFEEKAGKDLFKEVCLCDNVDRCNRVPGQHSTISSSRALLVLALLAYRLLNYLVL</sequence>
<proteinExistence type="predicted"/>
<dbReference type="InParanoid" id="A0A1V9XDC0"/>
<protein>
    <submittedName>
        <fullName evidence="1">Uncharacterized protein</fullName>
    </submittedName>
</protein>
<dbReference type="AlphaFoldDB" id="A0A1V9XDC0"/>
<keyword evidence="2" id="KW-1185">Reference proteome</keyword>
<accession>A0A1V9XDC0</accession>
<organism evidence="1 2">
    <name type="scientific">Tropilaelaps mercedesae</name>
    <dbReference type="NCBI Taxonomy" id="418985"/>
    <lineage>
        <taxon>Eukaryota</taxon>
        <taxon>Metazoa</taxon>
        <taxon>Ecdysozoa</taxon>
        <taxon>Arthropoda</taxon>
        <taxon>Chelicerata</taxon>
        <taxon>Arachnida</taxon>
        <taxon>Acari</taxon>
        <taxon>Parasitiformes</taxon>
        <taxon>Mesostigmata</taxon>
        <taxon>Gamasina</taxon>
        <taxon>Dermanyssoidea</taxon>
        <taxon>Laelapidae</taxon>
        <taxon>Tropilaelaps</taxon>
    </lineage>
</organism>